<feature type="transmembrane region" description="Helical" evidence="1">
    <location>
        <begin position="100"/>
        <end position="119"/>
    </location>
</feature>
<evidence type="ECO:0000313" key="2">
    <source>
        <dbReference type="EMBL" id="KKQ18237.1"/>
    </source>
</evidence>
<keyword evidence="1" id="KW-1133">Transmembrane helix</keyword>
<organism evidence="2 3">
    <name type="scientific">Berkelbacteria bacterium GW2011_GWA1_36_9</name>
    <dbReference type="NCBI Taxonomy" id="1618331"/>
    <lineage>
        <taxon>Bacteria</taxon>
        <taxon>Candidatus Berkelbacteria</taxon>
    </lineage>
</organism>
<reference evidence="2 3" key="1">
    <citation type="journal article" date="2015" name="Nature">
        <title>rRNA introns, odd ribosomes, and small enigmatic genomes across a large radiation of phyla.</title>
        <authorList>
            <person name="Brown C.T."/>
            <person name="Hug L.A."/>
            <person name="Thomas B.C."/>
            <person name="Sharon I."/>
            <person name="Castelle C.J."/>
            <person name="Singh A."/>
            <person name="Wilkins M.J."/>
            <person name="Williams K.H."/>
            <person name="Banfield J.F."/>
        </authorList>
    </citation>
    <scope>NUCLEOTIDE SEQUENCE [LARGE SCALE GENOMIC DNA]</scope>
</reference>
<evidence type="ECO:0008006" key="4">
    <source>
        <dbReference type="Google" id="ProtNLM"/>
    </source>
</evidence>
<proteinExistence type="predicted"/>
<dbReference type="Proteomes" id="UP000034508">
    <property type="component" value="Unassembled WGS sequence"/>
</dbReference>
<accession>A0A0G0FKJ6</accession>
<name>A0A0G0FKJ6_9BACT</name>
<sequence>MVLRIYLFSLYLTLFLSFGLLSLIFFNVNPYTSPVWMIFLLYFSFFLFWMSFFGVIGFYLKIWASNREVIFAHLLPTLRQSVLMGIALTGLLFLFQIKVLSWWVAVLFILAVLMIELYFRKK</sequence>
<comment type="caution">
    <text evidence="2">The sequence shown here is derived from an EMBL/GenBank/DDBJ whole genome shotgun (WGS) entry which is preliminary data.</text>
</comment>
<keyword evidence="1" id="KW-0472">Membrane</keyword>
<dbReference type="EMBL" id="LBSM01000007">
    <property type="protein sequence ID" value="KKQ18237.1"/>
    <property type="molecule type" value="Genomic_DNA"/>
</dbReference>
<protein>
    <recommendedName>
        <fullName evidence="4">Integral membrane protein</fullName>
    </recommendedName>
</protein>
<keyword evidence="1" id="KW-0812">Transmembrane</keyword>
<evidence type="ECO:0000313" key="3">
    <source>
        <dbReference type="Proteomes" id="UP000034508"/>
    </source>
</evidence>
<gene>
    <name evidence="2" type="ORF">US31_C0007G0043</name>
</gene>
<feature type="transmembrane region" description="Helical" evidence="1">
    <location>
        <begin position="34"/>
        <end position="60"/>
    </location>
</feature>
<feature type="transmembrane region" description="Helical" evidence="1">
    <location>
        <begin position="72"/>
        <end position="94"/>
    </location>
</feature>
<evidence type="ECO:0000256" key="1">
    <source>
        <dbReference type="SAM" id="Phobius"/>
    </source>
</evidence>
<dbReference type="AlphaFoldDB" id="A0A0G0FKJ6"/>
<feature type="transmembrane region" description="Helical" evidence="1">
    <location>
        <begin position="7"/>
        <end position="28"/>
    </location>
</feature>